<dbReference type="EMBL" id="CAXDID020000030">
    <property type="protein sequence ID" value="CAL5993187.1"/>
    <property type="molecule type" value="Genomic_DNA"/>
</dbReference>
<dbReference type="AlphaFoldDB" id="A0AA86PLV5"/>
<keyword evidence="3" id="KW-1185">Reference proteome</keyword>
<gene>
    <name evidence="2" type="ORF">HINF_LOCUS12939</name>
    <name evidence="1" type="ORF">HINF_LOCUS29451</name>
</gene>
<dbReference type="EMBL" id="CATOUU010000697">
    <property type="protein sequence ID" value="CAI9941806.1"/>
    <property type="molecule type" value="Genomic_DNA"/>
</dbReference>
<accession>A0AA86PLV5</accession>
<proteinExistence type="predicted"/>
<evidence type="ECO:0000313" key="1">
    <source>
        <dbReference type="EMBL" id="CAI9941806.1"/>
    </source>
</evidence>
<organism evidence="1">
    <name type="scientific">Hexamita inflata</name>
    <dbReference type="NCBI Taxonomy" id="28002"/>
    <lineage>
        <taxon>Eukaryota</taxon>
        <taxon>Metamonada</taxon>
        <taxon>Diplomonadida</taxon>
        <taxon>Hexamitidae</taxon>
        <taxon>Hexamitinae</taxon>
        <taxon>Hexamita</taxon>
    </lineage>
</organism>
<dbReference type="Proteomes" id="UP001642409">
    <property type="component" value="Unassembled WGS sequence"/>
</dbReference>
<name>A0AA86PLV5_9EUKA</name>
<sequence length="196" mass="23135">MNRISGKAKNLLLEEVHCCQYPINIHLLEFTITIFKAIKFRQVNFDNINIVLTLQKELCRSKLSSHKSRLDRVLKYETVIQIQKIIQLVQQMIAPRSKVPEPEKESIPIDYFQNTRVEHHQLHGVENQFLGTLPPMCAQYNTSTHWKLSLQFEGLNPHSQCQLYTFNNIQQYNNLNYSKILLNIVFQIKMKNIIRK</sequence>
<evidence type="ECO:0000313" key="3">
    <source>
        <dbReference type="Proteomes" id="UP001642409"/>
    </source>
</evidence>
<reference evidence="2 3" key="2">
    <citation type="submission" date="2024-07" db="EMBL/GenBank/DDBJ databases">
        <authorList>
            <person name="Akdeniz Z."/>
        </authorList>
    </citation>
    <scope>NUCLEOTIDE SEQUENCE [LARGE SCALE GENOMIC DNA]</scope>
</reference>
<evidence type="ECO:0000313" key="2">
    <source>
        <dbReference type="EMBL" id="CAL5993187.1"/>
    </source>
</evidence>
<comment type="caution">
    <text evidence="1">The sequence shown here is derived from an EMBL/GenBank/DDBJ whole genome shotgun (WGS) entry which is preliminary data.</text>
</comment>
<protein>
    <submittedName>
        <fullName evidence="2">Hypothetical_protein</fullName>
    </submittedName>
</protein>
<reference evidence="1" key="1">
    <citation type="submission" date="2023-06" db="EMBL/GenBank/DDBJ databases">
        <authorList>
            <person name="Kurt Z."/>
        </authorList>
    </citation>
    <scope>NUCLEOTIDE SEQUENCE</scope>
</reference>